<organism evidence="2 3">
    <name type="scientific">Alicyclobacillus ferrooxydans</name>
    <dbReference type="NCBI Taxonomy" id="471514"/>
    <lineage>
        <taxon>Bacteria</taxon>
        <taxon>Bacillati</taxon>
        <taxon>Bacillota</taxon>
        <taxon>Bacilli</taxon>
        <taxon>Bacillales</taxon>
        <taxon>Alicyclobacillaceae</taxon>
        <taxon>Alicyclobacillus</taxon>
    </lineage>
</organism>
<dbReference type="CDD" id="cd00229">
    <property type="entry name" value="SGNH_hydrolase"/>
    <property type="match status" value="1"/>
</dbReference>
<dbReference type="EMBL" id="LJCO01000079">
    <property type="protein sequence ID" value="KPV42286.1"/>
    <property type="molecule type" value="Genomic_DNA"/>
</dbReference>
<dbReference type="STRING" id="471514.AN477_18440"/>
<dbReference type="Pfam" id="PF13472">
    <property type="entry name" value="Lipase_GDSL_2"/>
    <property type="match status" value="1"/>
</dbReference>
<name>A0A0P9CGX9_9BACL</name>
<dbReference type="Proteomes" id="UP000050482">
    <property type="component" value="Unassembled WGS sequence"/>
</dbReference>
<reference evidence="2 3" key="1">
    <citation type="submission" date="2015-09" db="EMBL/GenBank/DDBJ databases">
        <title>Draft genome sequence of Alicyclobacillus ferrooxydans DSM 22381.</title>
        <authorList>
            <person name="Hemp J."/>
        </authorList>
    </citation>
    <scope>NUCLEOTIDE SEQUENCE [LARGE SCALE GENOMIC DNA]</scope>
    <source>
        <strain evidence="2 3">TC-34</strain>
    </source>
</reference>
<dbReference type="AlphaFoldDB" id="A0A0P9CGX9"/>
<evidence type="ECO:0000313" key="3">
    <source>
        <dbReference type="Proteomes" id="UP000050482"/>
    </source>
</evidence>
<proteinExistence type="predicted"/>
<gene>
    <name evidence="2" type="ORF">AN477_18440</name>
</gene>
<protein>
    <recommendedName>
        <fullName evidence="1">SGNH hydrolase-type esterase domain-containing protein</fullName>
    </recommendedName>
</protein>
<keyword evidence="3" id="KW-1185">Reference proteome</keyword>
<dbReference type="InterPro" id="IPR013830">
    <property type="entry name" value="SGNH_hydro"/>
</dbReference>
<comment type="caution">
    <text evidence="2">The sequence shown here is derived from an EMBL/GenBank/DDBJ whole genome shotgun (WGS) entry which is preliminary data.</text>
</comment>
<evidence type="ECO:0000259" key="1">
    <source>
        <dbReference type="Pfam" id="PF13472"/>
    </source>
</evidence>
<sequence length="217" mass="22780">MYTYTALGDSITAGYSATSPCLAYPSRVTEMLRAHRSRSVGEVLAEAGWTSADLRSAVFAAGFGPLVAADAISVWVGGDDLVDAALGMLQTGGIRRAGTVIPATLKHYGMNLAGMIAGIRKVSKAKLIVCTQYNPFPNSPIAVESIQGLNTVTAEVAQKTGCLVAPVHEWFAGRQAALIAGYRTGQIEDVLRGSTAVHPNNRGHNVIATNLLPLVMN</sequence>
<dbReference type="OrthoDB" id="26855at2"/>
<accession>A0A0P9CGX9</accession>
<dbReference type="SUPFAM" id="SSF52266">
    <property type="entry name" value="SGNH hydrolase"/>
    <property type="match status" value="1"/>
</dbReference>
<dbReference type="PATRIC" id="fig|471514.4.peg.4606"/>
<dbReference type="InterPro" id="IPR036514">
    <property type="entry name" value="SGNH_hydro_sf"/>
</dbReference>
<dbReference type="Gene3D" id="3.40.50.1110">
    <property type="entry name" value="SGNH hydrolase"/>
    <property type="match status" value="1"/>
</dbReference>
<evidence type="ECO:0000313" key="2">
    <source>
        <dbReference type="EMBL" id="KPV42286.1"/>
    </source>
</evidence>
<feature type="domain" description="SGNH hydrolase-type esterase" evidence="1">
    <location>
        <begin position="6"/>
        <end position="205"/>
    </location>
</feature>
<dbReference type="RefSeq" id="WP_054970647.1">
    <property type="nucleotide sequence ID" value="NZ_LJCO01000079.1"/>
</dbReference>